<evidence type="ECO:0000313" key="1">
    <source>
        <dbReference type="EMBL" id="MEQ2470355.1"/>
    </source>
</evidence>
<proteinExistence type="predicted"/>
<dbReference type="RefSeq" id="WP_117950209.1">
    <property type="nucleotide sequence ID" value="NZ_JBBMEZ010000023.1"/>
</dbReference>
<dbReference type="Pfam" id="PF12646">
    <property type="entry name" value="DUF3783"/>
    <property type="match status" value="1"/>
</dbReference>
<dbReference type="Proteomes" id="UP001490816">
    <property type="component" value="Unassembled WGS sequence"/>
</dbReference>
<organism evidence="1 2">
    <name type="scientific">Ruminococcoides intestinale</name>
    <dbReference type="NCBI Taxonomy" id="3133162"/>
    <lineage>
        <taxon>Bacteria</taxon>
        <taxon>Bacillati</taxon>
        <taxon>Bacillota</taxon>
        <taxon>Clostridia</taxon>
        <taxon>Eubacteriales</taxon>
        <taxon>Oscillospiraceae</taxon>
        <taxon>Ruminococcoides</taxon>
    </lineage>
</organism>
<evidence type="ECO:0000313" key="2">
    <source>
        <dbReference type="Proteomes" id="UP001490816"/>
    </source>
</evidence>
<name>A0ABV1FAE8_9FIRM</name>
<comment type="caution">
    <text evidence="1">The sequence shown here is derived from an EMBL/GenBank/DDBJ whole genome shotgun (WGS) entry which is preliminary data.</text>
</comment>
<keyword evidence="2" id="KW-1185">Reference proteome</keyword>
<reference evidence="1 2" key="1">
    <citation type="submission" date="2024-03" db="EMBL/GenBank/DDBJ databases">
        <title>Human intestinal bacterial collection.</title>
        <authorList>
            <person name="Pauvert C."/>
            <person name="Hitch T.C.A."/>
            <person name="Clavel T."/>
        </authorList>
    </citation>
    <scope>NUCLEOTIDE SEQUENCE [LARGE SCALE GENOMIC DNA]</scope>
    <source>
        <strain evidence="1 2">CLA-JM-H38</strain>
    </source>
</reference>
<accession>A0ABV1FAE8</accession>
<sequence length="137" mass="15580">MIRINGEDMKELAMFYNFSDERFRKAKFALMPLKIQVKKVEKEDFNQPIGFLAGIKGIEPAAEKFDGDGFDEEMIVMHNFTNKTIDSLIKALNKCGVGRVPLKAVITPTSKDWDSLTLIKALKADHEEMLKKLKTKS</sequence>
<dbReference type="EMBL" id="JBBMEZ010000023">
    <property type="protein sequence ID" value="MEQ2470355.1"/>
    <property type="molecule type" value="Genomic_DNA"/>
</dbReference>
<dbReference type="InterPro" id="IPR016621">
    <property type="entry name" value="UCP014543"/>
</dbReference>
<gene>
    <name evidence="1" type="ORF">WMO39_08480</name>
</gene>
<protein>
    <submittedName>
        <fullName evidence="1">DUF3783 domain-containing protein</fullName>
    </submittedName>
</protein>